<dbReference type="Pfam" id="PF13476">
    <property type="entry name" value="AAA_23"/>
    <property type="match status" value="1"/>
</dbReference>
<dbReference type="InterPro" id="IPR051396">
    <property type="entry name" value="Bact_Antivir_Def_Nuclease"/>
</dbReference>
<name>A0A9W6PCE0_9ACTN</name>
<dbReference type="AlphaFoldDB" id="A0A9W6PCE0"/>
<evidence type="ECO:0000259" key="1">
    <source>
        <dbReference type="SMART" id="SM00382"/>
    </source>
</evidence>
<sequence length="490" mass="54415">MSTRQHAATISPLTSDWNTARYSEKGWPQFLDAITINGLRGWKGETIEFRFPVTAIAGENGAGKSTILKAAAAAYGAQSGPGKLRVFYPDDFFPNTPWEQVEGVSFVYQFHTGATANTLNLRKRTKRWRGMPERAGRPVFFLDISRTQPIDTLIGYGKIAKQSTFSGDETEFPDADRKMLARIMNKSYTAGRMAKYEQKQIGILSTLEGEYSNFHQGAGEDATTDLVALLRGAPRNSLVIIDEVDSSLHPRAQRRLMAELFAISRSQRIQFILSTHSPYVLEQLPTEARVYVQSRKGAREIIYGVTPDFAMSLMDDQEHTELTVYCEDVEAAVLTDALISHEIPEIRRRISITPVGPAATVRTLGELAAKNKLPGISIAVLDGDQSPGSGCAVLPGGEAPEKVIFRDATDEYWDLVAQRMGVRVGDLLDAVEDAVRIENHHAWTRRVAESLGPRVRASRVWEDFASVWAQTVVSSEERKDFVEKFSTLLS</sequence>
<comment type="caution">
    <text evidence="2">The sequence shown here is derived from an EMBL/GenBank/DDBJ whole genome shotgun (WGS) entry which is preliminary data.</text>
</comment>
<dbReference type="SMART" id="SM00382">
    <property type="entry name" value="AAA"/>
    <property type="match status" value="1"/>
</dbReference>
<dbReference type="OrthoDB" id="9815944at2"/>
<proteinExistence type="predicted"/>
<dbReference type="Proteomes" id="UP001165143">
    <property type="component" value="Unassembled WGS sequence"/>
</dbReference>
<dbReference type="RefSeq" id="WP_081974076.1">
    <property type="nucleotide sequence ID" value="NZ_BSRX01000002.1"/>
</dbReference>
<organism evidence="2 3">
    <name type="scientific">Kitasatospora phosalacinea</name>
    <dbReference type="NCBI Taxonomy" id="2065"/>
    <lineage>
        <taxon>Bacteria</taxon>
        <taxon>Bacillati</taxon>
        <taxon>Actinomycetota</taxon>
        <taxon>Actinomycetes</taxon>
        <taxon>Kitasatosporales</taxon>
        <taxon>Streptomycetaceae</taxon>
        <taxon>Kitasatospora</taxon>
    </lineage>
</organism>
<protein>
    <recommendedName>
        <fullName evidence="1">AAA+ ATPase domain-containing protein</fullName>
    </recommendedName>
</protein>
<dbReference type="GO" id="GO:0016887">
    <property type="term" value="F:ATP hydrolysis activity"/>
    <property type="evidence" value="ECO:0007669"/>
    <property type="project" value="InterPro"/>
</dbReference>
<dbReference type="PANTHER" id="PTHR43581:SF2">
    <property type="entry name" value="EXCINUCLEASE ATPASE SUBUNIT"/>
    <property type="match status" value="1"/>
</dbReference>
<dbReference type="InterPro" id="IPR003593">
    <property type="entry name" value="AAA+_ATPase"/>
</dbReference>
<dbReference type="Gene3D" id="3.40.50.300">
    <property type="entry name" value="P-loop containing nucleotide triphosphate hydrolases"/>
    <property type="match status" value="2"/>
</dbReference>
<dbReference type="InterPro" id="IPR038729">
    <property type="entry name" value="Rad50/SbcC_AAA"/>
</dbReference>
<accession>A0A9W6PCE0</accession>
<dbReference type="InterPro" id="IPR027417">
    <property type="entry name" value="P-loop_NTPase"/>
</dbReference>
<dbReference type="Pfam" id="PF13304">
    <property type="entry name" value="AAA_21"/>
    <property type="match status" value="1"/>
</dbReference>
<dbReference type="PANTHER" id="PTHR43581">
    <property type="entry name" value="ATP/GTP PHOSPHATASE"/>
    <property type="match status" value="1"/>
</dbReference>
<gene>
    <name evidence="2" type="ORF">Kpho01_05320</name>
</gene>
<dbReference type="GO" id="GO:0006302">
    <property type="term" value="P:double-strand break repair"/>
    <property type="evidence" value="ECO:0007669"/>
    <property type="project" value="InterPro"/>
</dbReference>
<evidence type="ECO:0000313" key="2">
    <source>
        <dbReference type="EMBL" id="GLW52521.1"/>
    </source>
</evidence>
<reference evidence="2" key="1">
    <citation type="submission" date="2023-02" db="EMBL/GenBank/DDBJ databases">
        <title>Kitasatospora phosalacinea NBRC 14362.</title>
        <authorList>
            <person name="Ichikawa N."/>
            <person name="Sato H."/>
            <person name="Tonouchi N."/>
        </authorList>
    </citation>
    <scope>NUCLEOTIDE SEQUENCE</scope>
    <source>
        <strain evidence="2">NBRC 14362</strain>
    </source>
</reference>
<dbReference type="InterPro" id="IPR003959">
    <property type="entry name" value="ATPase_AAA_core"/>
</dbReference>
<feature type="domain" description="AAA+ ATPase" evidence="1">
    <location>
        <begin position="50"/>
        <end position="315"/>
    </location>
</feature>
<dbReference type="SUPFAM" id="SSF52540">
    <property type="entry name" value="P-loop containing nucleoside triphosphate hydrolases"/>
    <property type="match status" value="1"/>
</dbReference>
<dbReference type="EMBL" id="BSRX01000002">
    <property type="protein sequence ID" value="GLW52521.1"/>
    <property type="molecule type" value="Genomic_DNA"/>
</dbReference>
<evidence type="ECO:0000313" key="3">
    <source>
        <dbReference type="Proteomes" id="UP001165143"/>
    </source>
</evidence>
<dbReference type="GO" id="GO:0005524">
    <property type="term" value="F:ATP binding"/>
    <property type="evidence" value="ECO:0007669"/>
    <property type="project" value="InterPro"/>
</dbReference>